<dbReference type="InterPro" id="IPR036859">
    <property type="entry name" value="CAP-Gly_dom_sf"/>
</dbReference>
<dbReference type="Gene3D" id="2.30.30.190">
    <property type="entry name" value="CAP Gly-rich-like domain"/>
    <property type="match status" value="1"/>
</dbReference>
<evidence type="ECO:0000313" key="5">
    <source>
        <dbReference type="EMBL" id="KAF9757936.1"/>
    </source>
</evidence>
<dbReference type="Proteomes" id="UP000616885">
    <property type="component" value="Unassembled WGS sequence"/>
</dbReference>
<name>A0A8H7NKV5_BIOOC</name>
<sequence length="209" mass="22174">MPDFKIGQKVKLQDDRRATVRFVGQTSFQVGEWIGVQLEEKTGKNDGSVQGQRYFDCPMGYGMFVKPMMATIIEPQPAAAAAKPAARKPGGRPSSFNPAAGRISTSGDAGLTRRRSLNAPSPSPVPKTSRPSSMVRSPTKSPTKQLSGPPSASTSRTGTPSNARTTSAASRSRPSVGATRTSMGPPLCRRLAPLAQYRLEPPLAQQPPA</sequence>
<dbReference type="AlphaFoldDB" id="A0A8H7NKV5"/>
<dbReference type="GO" id="GO:0005634">
    <property type="term" value="C:nucleus"/>
    <property type="evidence" value="ECO:0007669"/>
    <property type="project" value="TreeGrafter"/>
</dbReference>
<keyword evidence="2" id="KW-0963">Cytoplasm</keyword>
<dbReference type="GO" id="GO:0035371">
    <property type="term" value="C:microtubule plus-end"/>
    <property type="evidence" value="ECO:0007669"/>
    <property type="project" value="TreeGrafter"/>
</dbReference>
<dbReference type="GO" id="GO:0051010">
    <property type="term" value="F:microtubule plus-end binding"/>
    <property type="evidence" value="ECO:0007669"/>
    <property type="project" value="TreeGrafter"/>
</dbReference>
<feature type="region of interest" description="Disordered" evidence="3">
    <location>
        <begin position="81"/>
        <end position="193"/>
    </location>
</feature>
<dbReference type="PANTHER" id="PTHR18916">
    <property type="entry name" value="DYNACTIN 1-RELATED MICROTUBULE-BINDING"/>
    <property type="match status" value="1"/>
</dbReference>
<feature type="compositionally biased region" description="Polar residues" evidence="3">
    <location>
        <begin position="129"/>
        <end position="158"/>
    </location>
</feature>
<dbReference type="GO" id="GO:0005938">
    <property type="term" value="C:cell cortex"/>
    <property type="evidence" value="ECO:0007669"/>
    <property type="project" value="TreeGrafter"/>
</dbReference>
<evidence type="ECO:0000256" key="1">
    <source>
        <dbReference type="ARBA" id="ARBA00004496"/>
    </source>
</evidence>
<evidence type="ECO:0000256" key="3">
    <source>
        <dbReference type="SAM" id="MobiDB-lite"/>
    </source>
</evidence>
<evidence type="ECO:0000259" key="4">
    <source>
        <dbReference type="PROSITE" id="PS50245"/>
    </source>
</evidence>
<protein>
    <recommendedName>
        <fullName evidence="4">CAP-Gly domain-containing protein</fullName>
    </recommendedName>
</protein>
<comment type="caution">
    <text evidence="5">The sequence shown here is derived from an EMBL/GenBank/DDBJ whole genome shotgun (WGS) entry which is preliminary data.</text>
</comment>
<dbReference type="PROSITE" id="PS50245">
    <property type="entry name" value="CAP_GLY_2"/>
    <property type="match status" value="1"/>
</dbReference>
<dbReference type="InterPro" id="IPR000938">
    <property type="entry name" value="CAP-Gly_domain"/>
</dbReference>
<proteinExistence type="predicted"/>
<accession>A0A8H7NKV5</accession>
<evidence type="ECO:0000313" key="6">
    <source>
        <dbReference type="Proteomes" id="UP000616885"/>
    </source>
</evidence>
<organism evidence="5 6">
    <name type="scientific">Bionectria ochroleuca</name>
    <name type="common">Gliocladium roseum</name>
    <dbReference type="NCBI Taxonomy" id="29856"/>
    <lineage>
        <taxon>Eukaryota</taxon>
        <taxon>Fungi</taxon>
        <taxon>Dikarya</taxon>
        <taxon>Ascomycota</taxon>
        <taxon>Pezizomycotina</taxon>
        <taxon>Sordariomycetes</taxon>
        <taxon>Hypocreomycetidae</taxon>
        <taxon>Hypocreales</taxon>
        <taxon>Bionectriaceae</taxon>
        <taxon>Clonostachys</taxon>
    </lineage>
</organism>
<dbReference type="PROSITE" id="PS00845">
    <property type="entry name" value="CAP_GLY_1"/>
    <property type="match status" value="1"/>
</dbReference>
<feature type="compositionally biased region" description="Low complexity" evidence="3">
    <location>
        <begin position="159"/>
        <end position="175"/>
    </location>
</feature>
<reference evidence="5" key="1">
    <citation type="submission" date="2020-10" db="EMBL/GenBank/DDBJ databases">
        <title>High-Quality Genome Resource of Clonostachys rosea strain S41 by Oxford Nanopore Long-Read Sequencing.</title>
        <authorList>
            <person name="Wang H."/>
        </authorList>
    </citation>
    <scope>NUCLEOTIDE SEQUENCE</scope>
    <source>
        <strain evidence="5">S41</strain>
    </source>
</reference>
<gene>
    <name evidence="5" type="ORF">IM811_008880</name>
</gene>
<dbReference type="SMART" id="SM01052">
    <property type="entry name" value="CAP_GLY"/>
    <property type="match status" value="1"/>
</dbReference>
<comment type="subcellular location">
    <subcellularLocation>
        <location evidence="1">Cytoplasm</location>
    </subcellularLocation>
</comment>
<dbReference type="SUPFAM" id="SSF74924">
    <property type="entry name" value="Cap-Gly domain"/>
    <property type="match status" value="1"/>
</dbReference>
<dbReference type="Pfam" id="PF01302">
    <property type="entry name" value="CAP_GLY"/>
    <property type="match status" value="1"/>
</dbReference>
<evidence type="ECO:0000256" key="2">
    <source>
        <dbReference type="ARBA" id="ARBA00022490"/>
    </source>
</evidence>
<dbReference type="GO" id="GO:0031122">
    <property type="term" value="P:cytoplasmic microtubule organization"/>
    <property type="evidence" value="ECO:0007669"/>
    <property type="project" value="TreeGrafter"/>
</dbReference>
<feature type="domain" description="CAP-Gly" evidence="4">
    <location>
        <begin position="24"/>
        <end position="66"/>
    </location>
</feature>
<dbReference type="PANTHER" id="PTHR18916:SF85">
    <property type="entry name" value="TUBULIN-FOLDING COFACTOR B"/>
    <property type="match status" value="1"/>
</dbReference>
<dbReference type="EMBL" id="JADCTT010000002">
    <property type="protein sequence ID" value="KAF9757936.1"/>
    <property type="molecule type" value="Genomic_DNA"/>
</dbReference>